<accession>A0A089ZB28</accession>
<proteinExistence type="predicted"/>
<protein>
    <submittedName>
        <fullName evidence="1">Uncharacterized protein</fullName>
    </submittedName>
</protein>
<sequence length="85" mass="10094">MKYYILINTIFIHMYEDGEVSLIIKELDEYEKRVLRLLGSLNISQHKNIRKETIKKRLPNKYGKKIDRTLGLLRTKCLTGQIIMV</sequence>
<gene>
    <name evidence="1" type="ORF">BRM9_1181</name>
</gene>
<dbReference type="AlphaFoldDB" id="A0A089ZB28"/>
<name>A0A089ZB28_METFO</name>
<evidence type="ECO:0000313" key="2">
    <source>
        <dbReference type="Proteomes" id="UP000029661"/>
    </source>
</evidence>
<dbReference type="KEGG" id="mfc:BRM9_1181"/>
<reference evidence="1 2" key="1">
    <citation type="submission" date="2013-12" db="EMBL/GenBank/DDBJ databases">
        <title>The complete genome sequence of Methanobacterium sp. BRM9.</title>
        <authorList>
            <consortium name="Pastoral Greenhouse Gas Research Consortium"/>
            <person name="Kelly W.J."/>
            <person name="Leahy S.C."/>
            <person name="Perry R."/>
            <person name="Li D."/>
            <person name="Altermann E."/>
            <person name="Lambie S.C."/>
            <person name="Attwood G.T."/>
        </authorList>
    </citation>
    <scope>NUCLEOTIDE SEQUENCE [LARGE SCALE GENOMIC DNA]</scope>
    <source>
        <strain evidence="1 2">BRM9</strain>
    </source>
</reference>
<dbReference type="STRING" id="2162.BRM9_1181"/>
<evidence type="ECO:0000313" key="1">
    <source>
        <dbReference type="EMBL" id="AIS31996.1"/>
    </source>
</evidence>
<dbReference type="EMBL" id="CP006933">
    <property type="protein sequence ID" value="AIS31996.1"/>
    <property type="molecule type" value="Genomic_DNA"/>
</dbReference>
<organism evidence="1 2">
    <name type="scientific">Methanobacterium formicicum</name>
    <dbReference type="NCBI Taxonomy" id="2162"/>
    <lineage>
        <taxon>Archaea</taxon>
        <taxon>Methanobacteriati</taxon>
        <taxon>Methanobacteriota</taxon>
        <taxon>Methanomada group</taxon>
        <taxon>Methanobacteria</taxon>
        <taxon>Methanobacteriales</taxon>
        <taxon>Methanobacteriaceae</taxon>
        <taxon>Methanobacterium</taxon>
    </lineage>
</organism>
<dbReference type="Proteomes" id="UP000029661">
    <property type="component" value="Chromosome"/>
</dbReference>